<comment type="similarity">
    <text evidence="3">Belongs to the DNA polymerase type-Y family.</text>
</comment>
<dbReference type="PROSITE" id="PS50173">
    <property type="entry name" value="UMUC"/>
    <property type="match status" value="1"/>
</dbReference>
<dbReference type="InterPro" id="IPR022880">
    <property type="entry name" value="DNApol_IV"/>
</dbReference>
<organism evidence="20 21">
    <name type="scientific">Rhynchospora breviuscula</name>
    <dbReference type="NCBI Taxonomy" id="2022672"/>
    <lineage>
        <taxon>Eukaryota</taxon>
        <taxon>Viridiplantae</taxon>
        <taxon>Streptophyta</taxon>
        <taxon>Embryophyta</taxon>
        <taxon>Tracheophyta</taxon>
        <taxon>Spermatophyta</taxon>
        <taxon>Magnoliopsida</taxon>
        <taxon>Liliopsida</taxon>
        <taxon>Poales</taxon>
        <taxon>Cyperaceae</taxon>
        <taxon>Cyperoideae</taxon>
        <taxon>Rhynchosporeae</taxon>
        <taxon>Rhynchospora</taxon>
    </lineage>
</organism>
<dbReference type="GO" id="GO:0006281">
    <property type="term" value="P:DNA repair"/>
    <property type="evidence" value="ECO:0007669"/>
    <property type="project" value="UniProtKB-KW"/>
</dbReference>
<name>A0A9Q0C0K4_9POAL</name>
<keyword evidence="6" id="KW-0515">Mutator protein</keyword>
<keyword evidence="11" id="KW-0235">DNA replication</keyword>
<comment type="caution">
    <text evidence="20">The sequence shown here is derived from an EMBL/GenBank/DDBJ whole genome shotgun (WGS) entry which is preliminary data.</text>
</comment>
<dbReference type="Pfam" id="PF21999">
    <property type="entry name" value="IMS_HHH_1"/>
    <property type="match status" value="1"/>
</dbReference>
<evidence type="ECO:0000313" key="20">
    <source>
        <dbReference type="EMBL" id="KAJ1684108.1"/>
    </source>
</evidence>
<dbReference type="PANTHER" id="PTHR11076">
    <property type="entry name" value="DNA REPAIR POLYMERASE UMUC / TRANSFERASE FAMILY MEMBER"/>
    <property type="match status" value="1"/>
</dbReference>
<keyword evidence="13" id="KW-0227">DNA damage</keyword>
<evidence type="ECO:0000256" key="7">
    <source>
        <dbReference type="ARBA" id="ARBA00022490"/>
    </source>
</evidence>
<dbReference type="SUPFAM" id="SSF100879">
    <property type="entry name" value="Lesion bypass DNA polymerase (Y-family), little finger domain"/>
    <property type="match status" value="1"/>
</dbReference>
<keyword evidence="21" id="KW-1185">Reference proteome</keyword>
<sequence length="385" mass="41516">MDAFFASVTIRDRPELRGRPVLVGGGLRGVVLSATYEARRRGVRSAMPMSRARRLCPDAVVLPAAFDEVEATSAAVMEILRQVTPVVEVVSVDEAFLDVAGALRRFGSTTAVAEHVRARVHDEQRITCSVGIGPTRSVAKLAGRRAKPDGVVRVPPEAVVDFLHPLDVGELWGVGERTRDRLRRLGLRTVADLAHTPLPELRRALGPRAGAHLHALAWGTDSARVGEGPVAGRPAGRSIGAEETFGHDTDDHEVVGRELLRLSATVARRARAAGLAARCVSLKVRYADFTTLTRSRTLADPTDVTATVHATAVALYAALGARRTRVRLVGVRLEGLRPRREVHEQLVLGAREHGWTDADRAADRAVSRFGRDAVGPASLLGTRRP</sequence>
<evidence type="ECO:0000256" key="14">
    <source>
        <dbReference type="ARBA" id="ARBA00022842"/>
    </source>
</evidence>
<dbReference type="NCBIfam" id="NF002677">
    <property type="entry name" value="PRK02406.1"/>
    <property type="match status" value="1"/>
</dbReference>
<keyword evidence="14" id="KW-0460">Magnesium</keyword>
<dbReference type="EMBL" id="JAMQYH010000043">
    <property type="protein sequence ID" value="KAJ1684108.1"/>
    <property type="molecule type" value="Genomic_DNA"/>
</dbReference>
<dbReference type="AlphaFoldDB" id="A0A9Q0C0K4"/>
<dbReference type="GO" id="GO:0042276">
    <property type="term" value="P:error-prone translesion synthesis"/>
    <property type="evidence" value="ECO:0007669"/>
    <property type="project" value="TreeGrafter"/>
</dbReference>
<evidence type="ECO:0000256" key="5">
    <source>
        <dbReference type="ARBA" id="ARBA00016178"/>
    </source>
</evidence>
<comment type="subcellular location">
    <subcellularLocation>
        <location evidence="2">Cytoplasm</location>
    </subcellularLocation>
</comment>
<keyword evidence="10" id="KW-0548">Nucleotidyltransferase</keyword>
<keyword evidence="12" id="KW-0479">Metal-binding</keyword>
<evidence type="ECO:0000256" key="12">
    <source>
        <dbReference type="ARBA" id="ARBA00022723"/>
    </source>
</evidence>
<evidence type="ECO:0000256" key="2">
    <source>
        <dbReference type="ARBA" id="ARBA00004496"/>
    </source>
</evidence>
<dbReference type="GO" id="GO:0003684">
    <property type="term" value="F:damaged DNA binding"/>
    <property type="evidence" value="ECO:0007669"/>
    <property type="project" value="InterPro"/>
</dbReference>
<keyword evidence="7" id="KW-0963">Cytoplasm</keyword>
<dbReference type="GO" id="GO:0005829">
    <property type="term" value="C:cytosol"/>
    <property type="evidence" value="ECO:0007669"/>
    <property type="project" value="TreeGrafter"/>
</dbReference>
<keyword evidence="8" id="KW-0237">DNA synthesis</keyword>
<evidence type="ECO:0000256" key="9">
    <source>
        <dbReference type="ARBA" id="ARBA00022679"/>
    </source>
</evidence>
<keyword evidence="9" id="KW-0808">Transferase</keyword>
<dbReference type="Gene3D" id="3.30.70.270">
    <property type="match status" value="1"/>
</dbReference>
<protein>
    <recommendedName>
        <fullName evidence="5">DNA polymerase kappa</fullName>
        <ecNumber evidence="4">2.7.7.7</ecNumber>
    </recommendedName>
</protein>
<reference evidence="20" key="1">
    <citation type="journal article" date="2022" name="Cell">
        <title>Repeat-based holocentromeres influence genome architecture and karyotype evolution.</title>
        <authorList>
            <person name="Hofstatter P.G."/>
            <person name="Thangavel G."/>
            <person name="Lux T."/>
            <person name="Neumann P."/>
            <person name="Vondrak T."/>
            <person name="Novak P."/>
            <person name="Zhang M."/>
            <person name="Costa L."/>
            <person name="Castellani M."/>
            <person name="Scott A."/>
            <person name="Toegelov H."/>
            <person name="Fuchs J."/>
            <person name="Mata-Sucre Y."/>
            <person name="Dias Y."/>
            <person name="Vanzela A.L.L."/>
            <person name="Huettel B."/>
            <person name="Almeida C.C.S."/>
            <person name="Simkova H."/>
            <person name="Souza G."/>
            <person name="Pedrosa-Harand A."/>
            <person name="Macas J."/>
            <person name="Mayer K.F.X."/>
            <person name="Houben A."/>
            <person name="Marques A."/>
        </authorList>
    </citation>
    <scope>NUCLEOTIDE SEQUENCE</scope>
    <source>
        <strain evidence="20">RhyBre1mFocal</strain>
    </source>
</reference>
<evidence type="ECO:0000256" key="6">
    <source>
        <dbReference type="ARBA" id="ARBA00022457"/>
    </source>
</evidence>
<evidence type="ECO:0000256" key="16">
    <source>
        <dbReference type="ARBA" id="ARBA00023125"/>
    </source>
</evidence>
<evidence type="ECO:0000256" key="13">
    <source>
        <dbReference type="ARBA" id="ARBA00022763"/>
    </source>
</evidence>
<keyword evidence="16" id="KW-0238">DNA-binding</keyword>
<keyword evidence="17" id="KW-0234">DNA repair</keyword>
<evidence type="ECO:0000256" key="3">
    <source>
        <dbReference type="ARBA" id="ARBA00010945"/>
    </source>
</evidence>
<evidence type="ECO:0000256" key="17">
    <source>
        <dbReference type="ARBA" id="ARBA00023204"/>
    </source>
</evidence>
<evidence type="ECO:0000256" key="18">
    <source>
        <dbReference type="ARBA" id="ARBA00049244"/>
    </source>
</evidence>
<dbReference type="GO" id="GO:0003887">
    <property type="term" value="F:DNA-directed DNA polymerase activity"/>
    <property type="evidence" value="ECO:0007669"/>
    <property type="project" value="UniProtKB-KW"/>
</dbReference>
<dbReference type="InterPro" id="IPR036775">
    <property type="entry name" value="DNA_pol_Y-fam_lit_finger_sf"/>
</dbReference>
<dbReference type="InterPro" id="IPR001126">
    <property type="entry name" value="UmuC"/>
</dbReference>
<dbReference type="Gene3D" id="1.10.150.20">
    <property type="entry name" value="5' to 3' exonuclease, C-terminal subdomain"/>
    <property type="match status" value="1"/>
</dbReference>
<gene>
    <name evidence="20" type="ORF">LUZ63_020677</name>
</gene>
<evidence type="ECO:0000259" key="19">
    <source>
        <dbReference type="PROSITE" id="PS50173"/>
    </source>
</evidence>
<dbReference type="GO" id="GO:0046872">
    <property type="term" value="F:metal ion binding"/>
    <property type="evidence" value="ECO:0007669"/>
    <property type="project" value="UniProtKB-KW"/>
</dbReference>
<evidence type="ECO:0000256" key="15">
    <source>
        <dbReference type="ARBA" id="ARBA00022932"/>
    </source>
</evidence>
<dbReference type="OrthoDB" id="427711at2759"/>
<dbReference type="InterPro" id="IPR050116">
    <property type="entry name" value="DNA_polymerase-Y"/>
</dbReference>
<comment type="cofactor">
    <cofactor evidence="1">
        <name>Mg(2+)</name>
        <dbReference type="ChEBI" id="CHEBI:18420"/>
    </cofactor>
</comment>
<dbReference type="InterPro" id="IPR017961">
    <property type="entry name" value="DNA_pol_Y-fam_little_finger"/>
</dbReference>
<evidence type="ECO:0000313" key="21">
    <source>
        <dbReference type="Proteomes" id="UP001151287"/>
    </source>
</evidence>
<accession>A0A9Q0C0K4</accession>
<evidence type="ECO:0000256" key="11">
    <source>
        <dbReference type="ARBA" id="ARBA00022705"/>
    </source>
</evidence>
<dbReference type="InterPro" id="IPR053848">
    <property type="entry name" value="IMS_HHH_1"/>
</dbReference>
<keyword evidence="15" id="KW-0239">DNA-directed DNA polymerase</keyword>
<dbReference type="GO" id="GO:0006260">
    <property type="term" value="P:DNA replication"/>
    <property type="evidence" value="ECO:0007669"/>
    <property type="project" value="UniProtKB-KW"/>
</dbReference>
<dbReference type="Proteomes" id="UP001151287">
    <property type="component" value="Unassembled WGS sequence"/>
</dbReference>
<dbReference type="InterPro" id="IPR043128">
    <property type="entry name" value="Rev_trsase/Diguanyl_cyclase"/>
</dbReference>
<dbReference type="CDD" id="cd03586">
    <property type="entry name" value="PolY_Pol_IV_kappa"/>
    <property type="match status" value="1"/>
</dbReference>
<proteinExistence type="inferred from homology"/>
<dbReference type="SUPFAM" id="SSF56672">
    <property type="entry name" value="DNA/RNA polymerases"/>
    <property type="match status" value="1"/>
</dbReference>
<dbReference type="Pfam" id="PF00817">
    <property type="entry name" value="IMS"/>
    <property type="match status" value="1"/>
</dbReference>
<dbReference type="PANTHER" id="PTHR11076:SF33">
    <property type="entry name" value="DNA POLYMERASE KAPPA"/>
    <property type="match status" value="1"/>
</dbReference>
<evidence type="ECO:0000256" key="1">
    <source>
        <dbReference type="ARBA" id="ARBA00001946"/>
    </source>
</evidence>
<dbReference type="Gene3D" id="3.30.1490.100">
    <property type="entry name" value="DNA polymerase, Y-family, little finger domain"/>
    <property type="match status" value="1"/>
</dbReference>
<evidence type="ECO:0000256" key="10">
    <source>
        <dbReference type="ARBA" id="ARBA00022695"/>
    </source>
</evidence>
<evidence type="ECO:0000256" key="4">
    <source>
        <dbReference type="ARBA" id="ARBA00012417"/>
    </source>
</evidence>
<dbReference type="InterPro" id="IPR043502">
    <property type="entry name" value="DNA/RNA_pol_sf"/>
</dbReference>
<feature type="domain" description="UmuC" evidence="19">
    <location>
        <begin position="1"/>
        <end position="175"/>
    </location>
</feature>
<comment type="catalytic activity">
    <reaction evidence="18">
        <text>DNA(n) + a 2'-deoxyribonucleoside 5'-triphosphate = DNA(n+1) + diphosphate</text>
        <dbReference type="Rhea" id="RHEA:22508"/>
        <dbReference type="Rhea" id="RHEA-COMP:17339"/>
        <dbReference type="Rhea" id="RHEA-COMP:17340"/>
        <dbReference type="ChEBI" id="CHEBI:33019"/>
        <dbReference type="ChEBI" id="CHEBI:61560"/>
        <dbReference type="ChEBI" id="CHEBI:173112"/>
        <dbReference type="EC" id="2.7.7.7"/>
    </reaction>
</comment>
<dbReference type="HAMAP" id="MF_01113">
    <property type="entry name" value="DNApol_IV"/>
    <property type="match status" value="1"/>
</dbReference>
<evidence type="ECO:0000256" key="8">
    <source>
        <dbReference type="ARBA" id="ARBA00022634"/>
    </source>
</evidence>
<dbReference type="EC" id="2.7.7.7" evidence="4"/>
<dbReference type="Gene3D" id="3.40.1170.60">
    <property type="match status" value="1"/>
</dbReference>
<dbReference type="Pfam" id="PF11799">
    <property type="entry name" value="IMS_C"/>
    <property type="match status" value="1"/>
</dbReference>